<dbReference type="PANTHER" id="PTHR23505">
    <property type="entry name" value="SPINSTER"/>
    <property type="match status" value="1"/>
</dbReference>
<keyword evidence="5 7" id="KW-0472">Membrane</keyword>
<feature type="domain" description="Major facilitator superfamily (MFS) profile" evidence="8">
    <location>
        <begin position="11"/>
        <end position="468"/>
    </location>
</feature>
<accession>A0A1W0A9F1</accession>
<comment type="subcellular location">
    <subcellularLocation>
        <location evidence="1">Membrane</location>
        <topology evidence="1">Multi-pass membrane protein</topology>
    </subcellularLocation>
</comment>
<dbReference type="GO" id="GO:0022857">
    <property type="term" value="F:transmembrane transporter activity"/>
    <property type="evidence" value="ECO:0007669"/>
    <property type="project" value="InterPro"/>
</dbReference>
<feature type="transmembrane region" description="Helical" evidence="7">
    <location>
        <begin position="176"/>
        <end position="196"/>
    </location>
</feature>
<feature type="transmembrane region" description="Helical" evidence="7">
    <location>
        <begin position="145"/>
        <end position="164"/>
    </location>
</feature>
<comment type="similarity">
    <text evidence="6">Belongs to the major facilitator superfamily. Spinster (TC 2.A.1.49) family.</text>
</comment>
<evidence type="ECO:0000256" key="4">
    <source>
        <dbReference type="ARBA" id="ARBA00022989"/>
    </source>
</evidence>
<evidence type="ECO:0000256" key="5">
    <source>
        <dbReference type="ARBA" id="ARBA00023136"/>
    </source>
</evidence>
<dbReference type="InterPro" id="IPR011701">
    <property type="entry name" value="MFS"/>
</dbReference>
<evidence type="ECO:0000256" key="6">
    <source>
        <dbReference type="ARBA" id="ARBA00024338"/>
    </source>
</evidence>
<feature type="transmembrane region" description="Helical" evidence="7">
    <location>
        <begin position="83"/>
        <end position="103"/>
    </location>
</feature>
<organism evidence="9 10">
    <name type="scientific">Thraustotheca clavata</name>
    <dbReference type="NCBI Taxonomy" id="74557"/>
    <lineage>
        <taxon>Eukaryota</taxon>
        <taxon>Sar</taxon>
        <taxon>Stramenopiles</taxon>
        <taxon>Oomycota</taxon>
        <taxon>Saprolegniomycetes</taxon>
        <taxon>Saprolegniales</taxon>
        <taxon>Achlyaceae</taxon>
        <taxon>Thraustotheca</taxon>
    </lineage>
</organism>
<keyword evidence="10" id="KW-1185">Reference proteome</keyword>
<dbReference type="OrthoDB" id="6770063at2759"/>
<dbReference type="InterPro" id="IPR044770">
    <property type="entry name" value="MFS_spinster-like"/>
</dbReference>
<dbReference type="Proteomes" id="UP000243217">
    <property type="component" value="Unassembled WGS sequence"/>
</dbReference>
<dbReference type="STRING" id="74557.A0A1W0A9F1"/>
<feature type="transmembrane region" description="Helical" evidence="7">
    <location>
        <begin position="251"/>
        <end position="273"/>
    </location>
</feature>
<sequence length="483" mass="53061">MGFKLHNITHIFALLCAINLLNYVDRGIIPGAPVQFQLFVQETYNVKPENVSFYIGVLVSAFIASYSVFICIFGYMSMTHRPFLLSAIGLFVWVLSIVLCGLAKPLNNFIVLLIGRLLSGIGESSFHATSPPFIDEFAPPEKRTLWLGIFYAGLSAGTAVGYSYGSVTAQTIGWDIGFYITAAIMFPMAWACWKWIPAQYDMPMGHAPLKEQDIEDELLNTHYQEPEHTRPTIFGEIFDILRCPLFLTSSLGLASYSFTLAGMGAFAPAILIGHGILSESVASTVFGALAVVAGLIGSPLGGWLVDRSCRGYDGDDAYRCKTAAFQMFIMMTSGLAFLFASLIFIETKIIFFICFGIGLLLMFSTQPATTIVIILSVTRARRGFAMGLNTLLLHLFGDVPSPMILGALKDMWAPHCGSVVVDNSPKLDPKCSMDKAGLQKTLAFAYGWLAWACLLWGIAYLIARKREKEARNARDTTPVVQIY</sequence>
<evidence type="ECO:0000256" key="1">
    <source>
        <dbReference type="ARBA" id="ARBA00004141"/>
    </source>
</evidence>
<dbReference type="Pfam" id="PF07690">
    <property type="entry name" value="MFS_1"/>
    <property type="match status" value="1"/>
</dbReference>
<keyword evidence="4 7" id="KW-1133">Transmembrane helix</keyword>
<dbReference type="PANTHER" id="PTHR23505:SF79">
    <property type="entry name" value="PROTEIN SPINSTER"/>
    <property type="match status" value="1"/>
</dbReference>
<feature type="transmembrane region" description="Helical" evidence="7">
    <location>
        <begin position="443"/>
        <end position="463"/>
    </location>
</feature>
<proteinExistence type="inferred from homology"/>
<dbReference type="EMBL" id="JNBS01000303">
    <property type="protein sequence ID" value="OQS06819.1"/>
    <property type="molecule type" value="Genomic_DNA"/>
</dbReference>
<gene>
    <name evidence="9" type="ORF">THRCLA_01153</name>
</gene>
<evidence type="ECO:0000313" key="10">
    <source>
        <dbReference type="Proteomes" id="UP000243217"/>
    </source>
</evidence>
<evidence type="ECO:0000256" key="2">
    <source>
        <dbReference type="ARBA" id="ARBA00022448"/>
    </source>
</evidence>
<reference evidence="9 10" key="1">
    <citation type="journal article" date="2014" name="Genome Biol. Evol.">
        <title>The secreted proteins of Achlya hypogyna and Thraustotheca clavata identify the ancestral oomycete secretome and reveal gene acquisitions by horizontal gene transfer.</title>
        <authorList>
            <person name="Misner I."/>
            <person name="Blouin N."/>
            <person name="Leonard G."/>
            <person name="Richards T.A."/>
            <person name="Lane C.E."/>
        </authorList>
    </citation>
    <scope>NUCLEOTIDE SEQUENCE [LARGE SCALE GENOMIC DNA]</scope>
    <source>
        <strain evidence="9 10">ATCC 34112</strain>
    </source>
</reference>
<feature type="transmembrane region" description="Helical" evidence="7">
    <location>
        <begin position="350"/>
        <end position="377"/>
    </location>
</feature>
<keyword evidence="3 7" id="KW-0812">Transmembrane</keyword>
<dbReference type="SUPFAM" id="SSF103473">
    <property type="entry name" value="MFS general substrate transporter"/>
    <property type="match status" value="1"/>
</dbReference>
<dbReference type="InterPro" id="IPR036259">
    <property type="entry name" value="MFS_trans_sf"/>
</dbReference>
<keyword evidence="2" id="KW-0813">Transport</keyword>
<dbReference type="PROSITE" id="PS50850">
    <property type="entry name" value="MFS"/>
    <property type="match status" value="1"/>
</dbReference>
<comment type="caution">
    <text evidence="9">The sequence shown here is derived from an EMBL/GenBank/DDBJ whole genome shotgun (WGS) entry which is preliminary data.</text>
</comment>
<evidence type="ECO:0000256" key="3">
    <source>
        <dbReference type="ARBA" id="ARBA00022692"/>
    </source>
</evidence>
<feature type="transmembrane region" description="Helical" evidence="7">
    <location>
        <begin position="325"/>
        <end position="344"/>
    </location>
</feature>
<name>A0A1W0A9F1_9STRA</name>
<evidence type="ECO:0000313" key="9">
    <source>
        <dbReference type="EMBL" id="OQS06819.1"/>
    </source>
</evidence>
<feature type="transmembrane region" description="Helical" evidence="7">
    <location>
        <begin position="53"/>
        <end position="76"/>
    </location>
</feature>
<dbReference type="InterPro" id="IPR020846">
    <property type="entry name" value="MFS_dom"/>
</dbReference>
<evidence type="ECO:0000259" key="8">
    <source>
        <dbReference type="PROSITE" id="PS50850"/>
    </source>
</evidence>
<protein>
    <submittedName>
        <fullName evidence="9">Major Facilitator Superfamily (MFS)</fullName>
    </submittedName>
</protein>
<evidence type="ECO:0000256" key="7">
    <source>
        <dbReference type="SAM" id="Phobius"/>
    </source>
</evidence>
<feature type="transmembrane region" description="Helical" evidence="7">
    <location>
        <begin position="285"/>
        <end position="305"/>
    </location>
</feature>
<dbReference type="GO" id="GO:0016020">
    <property type="term" value="C:membrane"/>
    <property type="evidence" value="ECO:0007669"/>
    <property type="project" value="UniProtKB-SubCell"/>
</dbReference>
<dbReference type="Gene3D" id="1.20.1250.20">
    <property type="entry name" value="MFS general substrate transporter like domains"/>
    <property type="match status" value="1"/>
</dbReference>
<dbReference type="AlphaFoldDB" id="A0A1W0A9F1"/>